<dbReference type="Pfam" id="PF22917">
    <property type="entry name" value="PRISE"/>
    <property type="match status" value="1"/>
</dbReference>
<dbReference type="SUPFAM" id="SSF51735">
    <property type="entry name" value="NAD(P)-binding Rossmann-fold domains"/>
    <property type="match status" value="1"/>
</dbReference>
<dbReference type="PANTHER" id="PTHR32487:SF13">
    <property type="entry name" value="LOW QUALITY PROTEIN: IRIDOID SYNTHASE-LIKE"/>
    <property type="match status" value="1"/>
</dbReference>
<feature type="domain" description="PRISE-like Rossmann-fold" evidence="1">
    <location>
        <begin position="87"/>
        <end position="383"/>
    </location>
</feature>
<dbReference type="OrthoDB" id="1731983at2759"/>
<dbReference type="Gene3D" id="3.40.50.720">
    <property type="entry name" value="NAD(P)-binding Rossmann-like Domain"/>
    <property type="match status" value="1"/>
</dbReference>
<evidence type="ECO:0000313" key="3">
    <source>
        <dbReference type="Proteomes" id="UP000236161"/>
    </source>
</evidence>
<dbReference type="EMBL" id="KZ452307">
    <property type="protein sequence ID" value="PKA48610.1"/>
    <property type="molecule type" value="Genomic_DNA"/>
</dbReference>
<dbReference type="STRING" id="1088818.A0A2H9ZZ83"/>
<reference evidence="2 3" key="1">
    <citation type="journal article" date="2017" name="Nature">
        <title>The Apostasia genome and the evolution of orchids.</title>
        <authorList>
            <person name="Zhang G.Q."/>
            <person name="Liu K.W."/>
            <person name="Li Z."/>
            <person name="Lohaus R."/>
            <person name="Hsiao Y.Y."/>
            <person name="Niu S.C."/>
            <person name="Wang J.Y."/>
            <person name="Lin Y.C."/>
            <person name="Xu Q."/>
            <person name="Chen L.J."/>
            <person name="Yoshida K."/>
            <person name="Fujiwara S."/>
            <person name="Wang Z.W."/>
            <person name="Zhang Y.Q."/>
            <person name="Mitsuda N."/>
            <person name="Wang M."/>
            <person name="Liu G.H."/>
            <person name="Pecoraro L."/>
            <person name="Huang H.X."/>
            <person name="Xiao X.J."/>
            <person name="Lin M."/>
            <person name="Wu X.Y."/>
            <person name="Wu W.L."/>
            <person name="Chen Y.Y."/>
            <person name="Chang S.B."/>
            <person name="Sakamoto S."/>
            <person name="Ohme-Takagi M."/>
            <person name="Yagi M."/>
            <person name="Zeng S.J."/>
            <person name="Shen C.Y."/>
            <person name="Yeh C.M."/>
            <person name="Luo Y.B."/>
            <person name="Tsai W.C."/>
            <person name="Van de Peer Y."/>
            <person name="Liu Z.J."/>
        </authorList>
    </citation>
    <scope>NUCLEOTIDE SEQUENCE [LARGE SCALE GENOMIC DNA]</scope>
    <source>
        <strain evidence="3">cv. Shenzhen</strain>
        <tissue evidence="2">Stem</tissue>
    </source>
</reference>
<dbReference type="GO" id="GO:0016627">
    <property type="term" value="F:oxidoreductase activity, acting on the CH-CH group of donors"/>
    <property type="evidence" value="ECO:0007669"/>
    <property type="project" value="UniProtKB-ARBA"/>
</dbReference>
<dbReference type="CDD" id="cd08948">
    <property type="entry name" value="5beta-POR_like_SDR_a"/>
    <property type="match status" value="1"/>
</dbReference>
<accession>A0A2H9ZZ83</accession>
<organism evidence="2 3">
    <name type="scientific">Apostasia shenzhenica</name>
    <dbReference type="NCBI Taxonomy" id="1088818"/>
    <lineage>
        <taxon>Eukaryota</taxon>
        <taxon>Viridiplantae</taxon>
        <taxon>Streptophyta</taxon>
        <taxon>Embryophyta</taxon>
        <taxon>Tracheophyta</taxon>
        <taxon>Spermatophyta</taxon>
        <taxon>Magnoliopsida</taxon>
        <taxon>Liliopsida</taxon>
        <taxon>Asparagales</taxon>
        <taxon>Orchidaceae</taxon>
        <taxon>Apostasioideae</taxon>
        <taxon>Apostasia</taxon>
    </lineage>
</organism>
<proteinExistence type="predicted"/>
<gene>
    <name evidence="2" type="ORF">AXF42_Ash020483</name>
</gene>
<dbReference type="PANTHER" id="PTHR32487">
    <property type="entry name" value="3-OXO-DELTA(4,5)-STEROID 5-BETA-REDUCTASE"/>
    <property type="match status" value="1"/>
</dbReference>
<keyword evidence="3" id="KW-1185">Reference proteome</keyword>
<dbReference type="AlphaFoldDB" id="A0A2H9ZZ83"/>
<dbReference type="Proteomes" id="UP000236161">
    <property type="component" value="Unassembled WGS sequence"/>
</dbReference>
<evidence type="ECO:0000259" key="1">
    <source>
        <dbReference type="Pfam" id="PF22917"/>
    </source>
</evidence>
<evidence type="ECO:0000313" key="2">
    <source>
        <dbReference type="EMBL" id="PKA48610.1"/>
    </source>
</evidence>
<protein>
    <submittedName>
        <fullName evidence="2">Iridoid synthase</fullName>
    </submittedName>
</protein>
<dbReference type="InterPro" id="IPR055222">
    <property type="entry name" value="PRISE-like_Rossmann-fold"/>
</dbReference>
<dbReference type="InterPro" id="IPR036291">
    <property type="entry name" value="NAD(P)-bd_dom_sf"/>
</dbReference>
<sequence>MAGEEPDRRTAAPISSVALIVGVTGITGISLADALRHPSAPGGPWTVYGAARRQPPEWFPVSALHEFIKLDALDSAATLRSLSPISSRVTHLFWVALAPNYADPASANAAMLSNVLGALAGGPSSRLSHVALQTGTMQYLSPLSGGRMRPSATAPFTEDSPRGDTPIFYHALEDILKSHSPRLTWTVHRPSIIFGASPRSGFNAILTLAAYALICRREGGKLVYPGNEYTWRHPCCDASDSELLAEQHIWAAAADPAAGNEAFNCTNGDVFAWRSVWEVVAEEFRVGYVAPGEKGSDRIPFDWVAKMKEKASVWDVIVEEEGLLRTTLEEIAHFGNLHVITNLEFEMVSSMRKSREFGFDRHVDTVASVKKWIGRLRDMNVIPKS</sequence>
<name>A0A2H9ZZ83_9ASPA</name>